<feature type="domain" description="Glycosyltransferase RgtA/B/C/D-like" evidence="6">
    <location>
        <begin position="115"/>
        <end position="248"/>
    </location>
</feature>
<dbReference type="Pfam" id="PF13181">
    <property type="entry name" value="TPR_8"/>
    <property type="match status" value="1"/>
</dbReference>
<evidence type="ECO:0000256" key="5">
    <source>
        <dbReference type="SAM" id="Phobius"/>
    </source>
</evidence>
<feature type="transmembrane region" description="Helical" evidence="5">
    <location>
        <begin position="234"/>
        <end position="251"/>
    </location>
</feature>
<dbReference type="InterPro" id="IPR019734">
    <property type="entry name" value="TPR_rpt"/>
</dbReference>
<evidence type="ECO:0000256" key="4">
    <source>
        <dbReference type="SAM" id="MobiDB-lite"/>
    </source>
</evidence>
<evidence type="ECO:0000259" key="6">
    <source>
        <dbReference type="Pfam" id="PF13231"/>
    </source>
</evidence>
<keyword evidence="8" id="KW-1185">Reference proteome</keyword>
<keyword evidence="5" id="KW-1133">Transmembrane helix</keyword>
<dbReference type="SMART" id="SM00028">
    <property type="entry name" value="TPR"/>
    <property type="match status" value="4"/>
</dbReference>
<gene>
    <name evidence="7" type="ORF">AFM12_08445</name>
</gene>
<dbReference type="Gene3D" id="1.25.40.10">
    <property type="entry name" value="Tetratricopeptide repeat domain"/>
    <property type="match status" value="1"/>
</dbReference>
<dbReference type="Pfam" id="PF13231">
    <property type="entry name" value="PMT_2"/>
    <property type="match status" value="1"/>
</dbReference>
<feature type="transmembrane region" description="Helical" evidence="5">
    <location>
        <begin position="106"/>
        <end position="126"/>
    </location>
</feature>
<feature type="transmembrane region" description="Helical" evidence="5">
    <location>
        <begin position="309"/>
        <end position="328"/>
    </location>
</feature>
<evidence type="ECO:0000256" key="2">
    <source>
        <dbReference type="ARBA" id="ARBA00022803"/>
    </source>
</evidence>
<comment type="caution">
    <text evidence="7">The sequence shown here is derived from an EMBL/GenBank/DDBJ whole genome shotgun (WGS) entry which is preliminary data.</text>
</comment>
<protein>
    <recommendedName>
        <fullName evidence="6">Glycosyltransferase RgtA/B/C/D-like domain-containing protein</fullName>
    </recommendedName>
</protein>
<keyword evidence="2 3" id="KW-0802">TPR repeat</keyword>
<proteinExistence type="predicted"/>
<dbReference type="AlphaFoldDB" id="A0A0P7BVD7"/>
<dbReference type="InterPro" id="IPR038731">
    <property type="entry name" value="RgtA/B/C-like"/>
</dbReference>
<keyword evidence="1" id="KW-0677">Repeat</keyword>
<sequence>MSKKKASKPSNKSQNPVEKPVAISDTFNPKPLQVGLGLLIAVFAAYGLIWQNGLVWDDDPYILLNDAVKEFDLKALLTDFHVGNYHPLTMLTLAVEYLFAGESPHLYHFNNLWLHALNSTLVFVLIKRLNQSSWVALLTAGFFALHPLHVESVAWAAERKDVLYTLFLLLSLLMYVNFKERGETKHYVWALILFILSCLSKGMAVVLPALLVITDWWFLSKEEKPFSVKIWKEKIPFFAITLFFAYIATTAQKDAGADASAVIGAAYTGFERVRIVAYSFLFYWFKTLVPIDLLPFYPYPPRVGGNIPGIYNLALIGLLVFLGLTFFLGRKNKKIWWAVSFFVIAISTVLQILPVGSAIVADRYYYLSSIGPLFLMSNYLGKGIEKGVALKYVSFGLLGICAALTFNQVSHWKNGYTLFKPAEKFYPEDAMVLSNLGWYYLGEKDFTTAKEYLTHADNNGFKNADVCRTIASMYIDEGQYDMAIPYINRAYQYLPVKSRTDWLMALALSKQNRNDEALPYAQKAVNGEPENQDFQATYASILANTGHGEEARQLYAQLNENDEESPDFRLNYAYSFRADGDLNKEVELLKALINDHPDYMPAYKNIGVSLSELGRHDETVLYWEKAAELDASGDYEYNIGINYANRNMVDKAVPWYQKAARKGKAEAIDLLTRNGVAY</sequence>
<dbReference type="STRING" id="1605367.AFM12_08445"/>
<feature type="transmembrane region" description="Helical" evidence="5">
    <location>
        <begin position="190"/>
        <end position="214"/>
    </location>
</feature>
<dbReference type="RefSeq" id="WP_055146602.1">
    <property type="nucleotide sequence ID" value="NZ_JXSZ01000006.1"/>
</dbReference>
<evidence type="ECO:0000256" key="3">
    <source>
        <dbReference type="PROSITE-ProRule" id="PRU00339"/>
    </source>
</evidence>
<organism evidence="7 8">
    <name type="scientific">Jiulongibacter sediminis</name>
    <dbReference type="NCBI Taxonomy" id="1605367"/>
    <lineage>
        <taxon>Bacteria</taxon>
        <taxon>Pseudomonadati</taxon>
        <taxon>Bacteroidota</taxon>
        <taxon>Cytophagia</taxon>
        <taxon>Cytophagales</taxon>
        <taxon>Leadbetterellaceae</taxon>
        <taxon>Jiulongibacter</taxon>
    </lineage>
</organism>
<keyword evidence="5" id="KW-0812">Transmembrane</keyword>
<dbReference type="InterPro" id="IPR011990">
    <property type="entry name" value="TPR-like_helical_dom_sf"/>
</dbReference>
<dbReference type="PROSITE" id="PS50005">
    <property type="entry name" value="TPR"/>
    <property type="match status" value="1"/>
</dbReference>
<feature type="region of interest" description="Disordered" evidence="4">
    <location>
        <begin position="1"/>
        <end position="22"/>
    </location>
</feature>
<name>A0A0P7BVD7_9BACT</name>
<reference evidence="7 8" key="1">
    <citation type="submission" date="2015-07" db="EMBL/GenBank/DDBJ databases">
        <title>The draft genome sequence of Leadbetterella sp. JN14-9.</title>
        <authorList>
            <person name="Liu Y."/>
            <person name="Du J."/>
            <person name="Shao Z."/>
        </authorList>
    </citation>
    <scope>NUCLEOTIDE SEQUENCE [LARGE SCALE GENOMIC DNA]</scope>
    <source>
        <strain evidence="7 8">JN14-9</strain>
    </source>
</reference>
<dbReference type="SUPFAM" id="SSF48452">
    <property type="entry name" value="TPR-like"/>
    <property type="match status" value="1"/>
</dbReference>
<accession>A0A0P7BVD7</accession>
<feature type="repeat" description="TPR" evidence="3">
    <location>
        <begin position="464"/>
        <end position="497"/>
    </location>
</feature>
<dbReference type="PANTHER" id="PTHR44227:SF3">
    <property type="entry name" value="PROTEIN O-MANNOSYL-TRANSFERASE TMTC4"/>
    <property type="match status" value="1"/>
</dbReference>
<evidence type="ECO:0000313" key="7">
    <source>
        <dbReference type="EMBL" id="KPM48627.1"/>
    </source>
</evidence>
<dbReference type="Proteomes" id="UP000050454">
    <property type="component" value="Unassembled WGS sequence"/>
</dbReference>
<feature type="transmembrane region" description="Helical" evidence="5">
    <location>
        <begin position="335"/>
        <end position="352"/>
    </location>
</feature>
<feature type="transmembrane region" description="Helical" evidence="5">
    <location>
        <begin position="388"/>
        <end position="406"/>
    </location>
</feature>
<evidence type="ECO:0000313" key="8">
    <source>
        <dbReference type="Proteomes" id="UP000050454"/>
    </source>
</evidence>
<dbReference type="Pfam" id="PF14559">
    <property type="entry name" value="TPR_19"/>
    <property type="match status" value="1"/>
</dbReference>
<keyword evidence="5" id="KW-0472">Membrane</keyword>
<feature type="transmembrane region" description="Helical" evidence="5">
    <location>
        <begin position="133"/>
        <end position="150"/>
    </location>
</feature>
<dbReference type="OrthoDB" id="127293at2"/>
<feature type="transmembrane region" description="Helical" evidence="5">
    <location>
        <begin position="275"/>
        <end position="297"/>
    </location>
</feature>
<dbReference type="InterPro" id="IPR052346">
    <property type="entry name" value="O-mannosyl-transferase_TMTC"/>
</dbReference>
<evidence type="ECO:0000256" key="1">
    <source>
        <dbReference type="ARBA" id="ARBA00022737"/>
    </source>
</evidence>
<dbReference type="PANTHER" id="PTHR44227">
    <property type="match status" value="1"/>
</dbReference>
<feature type="transmembrane region" description="Helical" evidence="5">
    <location>
        <begin position="162"/>
        <end position="178"/>
    </location>
</feature>
<dbReference type="EMBL" id="LGTQ01000006">
    <property type="protein sequence ID" value="KPM48627.1"/>
    <property type="molecule type" value="Genomic_DNA"/>
</dbReference>
<feature type="transmembrane region" description="Helical" evidence="5">
    <location>
        <begin position="32"/>
        <end position="50"/>
    </location>
</feature>
<feature type="transmembrane region" description="Helical" evidence="5">
    <location>
        <begin position="364"/>
        <end position="381"/>
    </location>
</feature>